<dbReference type="Proteomes" id="UP000470777">
    <property type="component" value="Unassembled WGS sequence"/>
</dbReference>
<dbReference type="EMBL" id="WDBZ01000008">
    <property type="protein sequence ID" value="KAB6455087.1"/>
    <property type="molecule type" value="Genomic_DNA"/>
</dbReference>
<dbReference type="InterPro" id="IPR007298">
    <property type="entry name" value="Cu-R_lipoprotein_NlpE"/>
</dbReference>
<evidence type="ECO:0000313" key="7">
    <source>
        <dbReference type="EMBL" id="KAB6637553.1"/>
    </source>
</evidence>
<evidence type="ECO:0000313" key="38">
    <source>
        <dbReference type="Proteomes" id="UP000470952"/>
    </source>
</evidence>
<reference evidence="12 22" key="3">
    <citation type="journal article" date="2016" name="Nat. Biotechnol.">
        <title>Measurement of bacterial replication rates in microbial communities.</title>
        <authorList>
            <person name="Brown C.T."/>
            <person name="Olm M.R."/>
            <person name="Thomas B.C."/>
            <person name="Banfield J.F."/>
        </authorList>
    </citation>
    <scope>NUCLEOTIDE SEQUENCE [LARGE SCALE GENOMIC DNA]</scope>
    <source>
        <strain evidence="12">42_262</strain>
    </source>
</reference>
<evidence type="ECO:0000313" key="23">
    <source>
        <dbReference type="Proteomes" id="UP000260640"/>
    </source>
</evidence>
<dbReference type="PROSITE" id="PS51257">
    <property type="entry name" value="PROKAR_LIPOPROTEIN"/>
    <property type="match status" value="1"/>
</dbReference>
<dbReference type="PATRIC" id="fig|821.40.peg.4762"/>
<evidence type="ECO:0000313" key="3">
    <source>
        <dbReference type="EMBL" id="KAB3564630.1"/>
    </source>
</evidence>
<protein>
    <submittedName>
        <fullName evidence="12">Copper homeostasis protein</fullName>
    </submittedName>
    <submittedName>
        <fullName evidence="3">Copper resistance protein NlpE</fullName>
    </submittedName>
    <submittedName>
        <fullName evidence="2 20">Lipoprotein</fullName>
    </submittedName>
</protein>
<dbReference type="EMBL" id="WCZY01000037">
    <property type="protein sequence ID" value="KAB6687230.1"/>
    <property type="molecule type" value="Genomic_DNA"/>
</dbReference>
<dbReference type="Proteomes" id="UP000468344">
    <property type="component" value="Unassembled WGS sequence"/>
</dbReference>
<dbReference type="Proteomes" id="UP000283713">
    <property type="component" value="Unassembled WGS sequence"/>
</dbReference>
<dbReference type="EMBL" id="QSJM01000002">
    <property type="protein sequence ID" value="RHD85482.1"/>
    <property type="molecule type" value="Genomic_DNA"/>
</dbReference>
<proteinExistence type="predicted"/>
<keyword evidence="1" id="KW-0732">Signal</keyword>
<dbReference type="EMBL" id="QRKA01000013">
    <property type="protein sequence ID" value="RHH78928.1"/>
    <property type="molecule type" value="Genomic_DNA"/>
</dbReference>
<evidence type="ECO:0000313" key="31">
    <source>
        <dbReference type="Proteomes" id="UP000433382"/>
    </source>
</evidence>
<dbReference type="EMBL" id="QRXI01000023">
    <property type="protein sequence ID" value="RGT89789.1"/>
    <property type="molecule type" value="Genomic_DNA"/>
</dbReference>
<evidence type="ECO:0000313" key="13">
    <source>
        <dbReference type="EMBL" id="RGJ86930.1"/>
    </source>
</evidence>
<evidence type="ECO:0000313" key="30">
    <source>
        <dbReference type="Proteomes" id="UP000408523"/>
    </source>
</evidence>
<reference evidence="31 32" key="6">
    <citation type="journal article" date="2019" name="Nat. Med.">
        <title>A library of human gut bacterial isolates paired with longitudinal multiomics data enables mechanistic microbiome research.</title>
        <authorList>
            <person name="Poyet M."/>
            <person name="Groussin M."/>
            <person name="Gibbons S.M."/>
            <person name="Avila-Pacheco J."/>
            <person name="Jiang X."/>
            <person name="Kearney S.M."/>
            <person name="Perrotta A.R."/>
            <person name="Berdy B."/>
            <person name="Zhao S."/>
            <person name="Lieberman T.D."/>
            <person name="Swanson P.K."/>
            <person name="Smith M."/>
            <person name="Roesemann S."/>
            <person name="Alexander J.E."/>
            <person name="Rich S.A."/>
            <person name="Livny J."/>
            <person name="Vlamakis H."/>
            <person name="Clish C."/>
            <person name="Bullock K."/>
            <person name="Deik A."/>
            <person name="Scott J."/>
            <person name="Pierce K.A."/>
            <person name="Xavier R.J."/>
            <person name="Alm E.J."/>
        </authorList>
    </citation>
    <scope>NUCLEOTIDE SEQUENCE [LARGE SCALE GENOMIC DNA]</scope>
    <source>
        <strain evidence="6 35">BIOML-A110</strain>
        <strain evidence="5 36">BIOML-A140</strain>
        <strain evidence="4 39">BIOML-A141</strain>
        <strain evidence="3 31">BIOML-A73</strain>
        <strain evidence="10 32">BIOML-A82</strain>
        <strain evidence="9 37">BIOML-A85</strain>
        <strain evidence="8 38">BIOML-A93</strain>
        <strain evidence="7 34">BIOML-A98</strain>
    </source>
</reference>
<dbReference type="EMBL" id="WDAL01000010">
    <property type="protein sequence ID" value="KAB6637553.1"/>
    <property type="molecule type" value="Genomic_DNA"/>
</dbReference>
<evidence type="ECO:0000313" key="25">
    <source>
        <dbReference type="Proteomes" id="UP000283713"/>
    </source>
</evidence>
<evidence type="ECO:0000256" key="1">
    <source>
        <dbReference type="SAM" id="SignalP"/>
    </source>
</evidence>
<reference evidence="23 24" key="4">
    <citation type="submission" date="2018-08" db="EMBL/GenBank/DDBJ databases">
        <title>A genome reference for cultivated species of the human gut microbiota.</title>
        <authorList>
            <person name="Zou Y."/>
            <person name="Xue W."/>
            <person name="Luo G."/>
        </authorList>
    </citation>
    <scope>NUCLEOTIDE SEQUENCE [LARGE SCALE GENOMIC DNA]</scope>
    <source>
        <strain evidence="14 26">AF18-14</strain>
        <strain evidence="19 29">AF39-8AT</strain>
        <strain evidence="18 27">AM09-18</strain>
        <strain evidence="17 28">AM13-21</strain>
        <strain evidence="16 25">AM16-6</strain>
        <strain evidence="15 24">AM30-40</strain>
        <strain evidence="13 23">TM05-16</strain>
    </source>
</reference>
<evidence type="ECO:0000313" key="33">
    <source>
        <dbReference type="Proteomes" id="UP000460950"/>
    </source>
</evidence>
<evidence type="ECO:0000313" key="22">
    <source>
        <dbReference type="Proteomes" id="UP000186631"/>
    </source>
</evidence>
<feature type="chain" id="PRO_5014236073" evidence="1">
    <location>
        <begin position="23"/>
        <end position="142"/>
    </location>
</feature>
<organism evidence="2 21">
    <name type="scientific">Phocaeicola vulgatus</name>
    <name type="common">Bacteroides vulgatus</name>
    <dbReference type="NCBI Taxonomy" id="821"/>
    <lineage>
        <taxon>Bacteria</taxon>
        <taxon>Pseudomonadati</taxon>
        <taxon>Bacteroidota</taxon>
        <taxon>Bacteroidia</taxon>
        <taxon>Bacteroidales</taxon>
        <taxon>Bacteroidaceae</taxon>
        <taxon>Phocaeicola</taxon>
    </lineage>
</organism>
<dbReference type="EMBL" id="MNQV01000211">
    <property type="protein sequence ID" value="OKZ45633.1"/>
    <property type="molecule type" value="Genomic_DNA"/>
</dbReference>
<dbReference type="Proteomes" id="UP000286392">
    <property type="component" value="Unassembled WGS sequence"/>
</dbReference>
<evidence type="ECO:0000313" key="29">
    <source>
        <dbReference type="Proteomes" id="UP000286392"/>
    </source>
</evidence>
<dbReference type="EMBL" id="WDBY01000009">
    <property type="protein sequence ID" value="KAB6479504.1"/>
    <property type="molecule type" value="Genomic_DNA"/>
</dbReference>
<evidence type="ECO:0000313" key="6">
    <source>
        <dbReference type="EMBL" id="KAB6575983.1"/>
    </source>
</evidence>
<evidence type="ECO:0000313" key="5">
    <source>
        <dbReference type="EMBL" id="KAB6479504.1"/>
    </source>
</evidence>
<gene>
    <name evidence="20" type="primary">nlpE_2</name>
    <name evidence="12" type="ORF">BHV80_12345</name>
    <name evidence="2" type="ORF">BvMPK_3977</name>
    <name evidence="19" type="ORF">DW043_02640</name>
    <name evidence="18" type="ORF">DW105_01960</name>
    <name evidence="17" type="ORF">DW150_18610</name>
    <name evidence="16" type="ORF">DW193_10125</name>
    <name evidence="15" type="ORF">DW783_01145</name>
    <name evidence="14" type="ORF">DWX04_15955</name>
    <name evidence="13" type="ORF">DXD46_11875</name>
    <name evidence="20" type="ORF">EH214_02217</name>
    <name evidence="11" type="ORF">FYJ30_04275</name>
    <name evidence="3" type="ORF">GAY01_18995</name>
    <name evidence="7" type="ORF">GAY12_06545</name>
    <name evidence="10" type="ORF">GAY17_20260</name>
    <name evidence="6" type="ORF">GAY76_03830</name>
    <name evidence="5" type="ORF">GAZ06_06590</name>
    <name evidence="4" type="ORF">GAZ09_05395</name>
    <name evidence="8" type="ORF">GAZ76_20160</name>
    <name evidence="9" type="ORF">GAZ92_20425</name>
</gene>
<evidence type="ECO:0000313" key="15">
    <source>
        <dbReference type="EMBL" id="RHD85482.1"/>
    </source>
</evidence>
<evidence type="ECO:0000313" key="37">
    <source>
        <dbReference type="Proteomes" id="UP000470777"/>
    </source>
</evidence>
<dbReference type="Proteomes" id="UP000283833">
    <property type="component" value="Unassembled WGS sequence"/>
</dbReference>
<evidence type="ECO:0000313" key="32">
    <source>
        <dbReference type="Proteomes" id="UP000437380"/>
    </source>
</evidence>
<reference evidence="11 33" key="7">
    <citation type="submission" date="2019-09" db="EMBL/GenBank/DDBJ databases">
        <title>In-depth cultivation of the pig gut microbiome towards novel bacterial diversity and tailored functional studies.</title>
        <authorList>
            <person name="Wylensek D."/>
            <person name="Hitch T.C.A."/>
            <person name="Clavel T."/>
        </authorList>
    </citation>
    <scope>NUCLEOTIDE SEQUENCE [LARGE SCALE GENOMIC DNA]</scope>
    <source>
        <strain evidence="11 33">WCA-389-WT-3C</strain>
    </source>
</reference>
<evidence type="ECO:0000313" key="17">
    <source>
        <dbReference type="EMBL" id="RHI86292.1"/>
    </source>
</evidence>
<evidence type="ECO:0000313" key="12">
    <source>
        <dbReference type="EMBL" id="OKZ45633.1"/>
    </source>
</evidence>
<dbReference type="Proteomes" id="UP000462922">
    <property type="component" value="Unassembled WGS sequence"/>
</dbReference>
<dbReference type="Proteomes" id="UP000460950">
    <property type="component" value="Unassembled WGS sequence"/>
</dbReference>
<dbReference type="Proteomes" id="UP000260640">
    <property type="component" value="Unassembled WGS sequence"/>
</dbReference>
<evidence type="ECO:0000313" key="9">
    <source>
        <dbReference type="EMBL" id="KAB6687230.1"/>
    </source>
</evidence>
<dbReference type="EMBL" id="RWHZ01000026">
    <property type="protein sequence ID" value="TSE48576.1"/>
    <property type="molecule type" value="Genomic_DNA"/>
</dbReference>
<evidence type="ECO:0000313" key="34">
    <source>
        <dbReference type="Proteomes" id="UP000462015"/>
    </source>
</evidence>
<sequence>MMKKLFILACVCLLITSCNSNSKNTNDSAISTETTDMHNAENSLDYDGTYTGTFPAADCPGINMTLTIKKDKTFELISEYIDRQDATFKEYGTYSVEGNIMTLINGEDKQYYKVGENTLTALNQDKQAITGELADHYILHKK</sequence>
<dbReference type="Proteomes" id="UP000283958">
    <property type="component" value="Unassembled WGS sequence"/>
</dbReference>
<dbReference type="EMBL" id="WCZM01000035">
    <property type="protein sequence ID" value="KAB3564630.1"/>
    <property type="molecule type" value="Genomic_DNA"/>
</dbReference>
<keyword evidence="2" id="KW-0449">Lipoprotein</keyword>
<dbReference type="AlphaFoldDB" id="A0A0P0M5J7"/>
<evidence type="ECO:0000313" key="18">
    <source>
        <dbReference type="EMBL" id="RHJ80370.1"/>
    </source>
</evidence>
<dbReference type="EMBL" id="CP013020">
    <property type="protein sequence ID" value="ALK86529.1"/>
    <property type="molecule type" value="Genomic_DNA"/>
</dbReference>
<dbReference type="EMBL" id="QRMN01000003">
    <property type="protein sequence ID" value="RHJ80370.1"/>
    <property type="molecule type" value="Genomic_DNA"/>
</dbReference>
<dbReference type="EMBL" id="WDAG01000032">
    <property type="protein sequence ID" value="KAB6656020.1"/>
    <property type="molecule type" value="Genomic_DNA"/>
</dbReference>
<dbReference type="EMBL" id="QSPP01000034">
    <property type="protein sequence ID" value="RGJ86930.1"/>
    <property type="molecule type" value="Genomic_DNA"/>
</dbReference>
<dbReference type="Proteomes" id="UP000470952">
    <property type="component" value="Unassembled WGS sequence"/>
</dbReference>
<name>A0A0P0M5J7_PHOVU</name>
<evidence type="ECO:0000313" key="2">
    <source>
        <dbReference type="EMBL" id="ALK86529.1"/>
    </source>
</evidence>
<evidence type="ECO:0000313" key="14">
    <source>
        <dbReference type="EMBL" id="RGT89789.1"/>
    </source>
</evidence>
<dbReference type="Proteomes" id="UP000433382">
    <property type="component" value="Unassembled WGS sequence"/>
</dbReference>
<reference evidence="20 30" key="5">
    <citation type="journal article" date="2019" name="Nat. Commun.">
        <title>Gram positive-like bacteriocins with broad spectrum anti-Bacteroidales activity encoded on mobile elements of the human gut microbiota.</title>
        <authorList>
            <person name="Bechon N."/>
            <person name="Coyne M.J.Jr."/>
            <person name="Laclare-Mceneany V."/>
            <person name="Chatzidaki-Livanis M."/>
            <person name="Ghigo J.-M."/>
            <person name="Comstock L.E."/>
        </authorList>
    </citation>
    <scope>NUCLEOTIDE SEQUENCE [LARGE SCALE GENOMIC DNA]</scope>
    <source>
        <strain evidence="20 30">CL01T12C17</strain>
    </source>
</reference>
<evidence type="ECO:0000313" key="19">
    <source>
        <dbReference type="EMBL" id="RHK90584.1"/>
    </source>
</evidence>
<dbReference type="Proteomes" id="UP000462015">
    <property type="component" value="Unassembled WGS sequence"/>
</dbReference>
<dbReference type="Proteomes" id="UP000437380">
    <property type="component" value="Unassembled WGS sequence"/>
</dbReference>
<dbReference type="EMBL" id="WCZV01000035">
    <property type="protein sequence ID" value="KAB6696588.1"/>
    <property type="molecule type" value="Genomic_DNA"/>
</dbReference>
<evidence type="ECO:0000313" key="11">
    <source>
        <dbReference type="EMBL" id="MSS47558.1"/>
    </source>
</evidence>
<reference evidence="21" key="1">
    <citation type="submission" date="2015-10" db="EMBL/GenBank/DDBJ databases">
        <title>Extensive mobilome-driven genome diversification in gut-associated Bacteroides vulgatus mpk.</title>
        <authorList>
            <person name="Beier S."/>
            <person name="Lange A."/>
            <person name="Huson D.H."/>
            <person name="Frick J.-S."/>
            <person name="Autenrieth I.B."/>
        </authorList>
    </citation>
    <scope>NUCLEOTIDE SEQUENCE [LARGE SCALE GENOMIC DNA]</scope>
    <source>
        <strain evidence="21">mpk</strain>
    </source>
</reference>
<evidence type="ECO:0000313" key="24">
    <source>
        <dbReference type="Proteomes" id="UP000283429"/>
    </source>
</evidence>
<dbReference type="EMBL" id="VULU01000005">
    <property type="protein sequence ID" value="MSS47558.1"/>
    <property type="molecule type" value="Genomic_DNA"/>
</dbReference>
<evidence type="ECO:0000313" key="10">
    <source>
        <dbReference type="EMBL" id="KAB6696588.1"/>
    </source>
</evidence>
<dbReference type="EMBL" id="QRLF01000037">
    <property type="protein sequence ID" value="RHI86292.1"/>
    <property type="molecule type" value="Genomic_DNA"/>
</dbReference>
<evidence type="ECO:0000313" key="27">
    <source>
        <dbReference type="Proteomes" id="UP000283958"/>
    </source>
</evidence>
<evidence type="ECO:0000313" key="39">
    <source>
        <dbReference type="Proteomes" id="UP000483142"/>
    </source>
</evidence>
<feature type="signal peptide" evidence="1">
    <location>
        <begin position="1"/>
        <end position="22"/>
    </location>
</feature>
<evidence type="ECO:0000313" key="20">
    <source>
        <dbReference type="EMBL" id="TSE48576.1"/>
    </source>
</evidence>
<evidence type="ECO:0000313" key="16">
    <source>
        <dbReference type="EMBL" id="RHH78928.1"/>
    </source>
</evidence>
<dbReference type="Proteomes" id="UP000408523">
    <property type="component" value="Unassembled WGS sequence"/>
</dbReference>
<dbReference type="EMBL" id="WDAX01000006">
    <property type="protein sequence ID" value="KAB6575983.1"/>
    <property type="molecule type" value="Genomic_DNA"/>
</dbReference>
<dbReference type="Gene3D" id="2.40.128.640">
    <property type="match status" value="1"/>
</dbReference>
<evidence type="ECO:0000313" key="8">
    <source>
        <dbReference type="EMBL" id="KAB6656020.1"/>
    </source>
</evidence>
<dbReference type="Proteomes" id="UP000186631">
    <property type="component" value="Unassembled WGS sequence"/>
</dbReference>
<dbReference type="Proteomes" id="UP000483142">
    <property type="component" value="Unassembled WGS sequence"/>
</dbReference>
<reference evidence="2 21" key="2">
    <citation type="journal article" date="2016" name="Genome Biol. Evol.">
        <title>Extensive mobilome-driven genome diversification in mouse gut-associated Bacteroides vulgatus mpk.</title>
        <authorList>
            <person name="Lange A."/>
            <person name="Beier S."/>
            <person name="Steimle A."/>
            <person name="Autenrieth I.B."/>
            <person name="Huson D.H."/>
            <person name="Frick J.S."/>
        </authorList>
    </citation>
    <scope>NUCLEOTIDE SEQUENCE [LARGE SCALE GENOMIC DNA]</scope>
    <source>
        <strain evidence="21">mpk</strain>
        <strain evidence="2">Mpk</strain>
    </source>
</reference>
<evidence type="ECO:0000313" key="26">
    <source>
        <dbReference type="Proteomes" id="UP000283833"/>
    </source>
</evidence>
<evidence type="ECO:0000313" key="35">
    <source>
        <dbReference type="Proteomes" id="UP000462922"/>
    </source>
</evidence>
<dbReference type="Proteomes" id="UP000283429">
    <property type="component" value="Unassembled WGS sequence"/>
</dbReference>
<evidence type="ECO:0000313" key="21">
    <source>
        <dbReference type="Proteomes" id="UP000061587"/>
    </source>
</evidence>
<evidence type="ECO:0000313" key="36">
    <source>
        <dbReference type="Proteomes" id="UP000468344"/>
    </source>
</evidence>
<dbReference type="Proteomes" id="UP000061587">
    <property type="component" value="Chromosome"/>
</dbReference>
<accession>A0A0P0M5J7</accession>
<evidence type="ECO:0000313" key="28">
    <source>
        <dbReference type="Proteomes" id="UP000285777"/>
    </source>
</evidence>
<dbReference type="Pfam" id="PF04170">
    <property type="entry name" value="NlpE"/>
    <property type="match status" value="1"/>
</dbReference>
<dbReference type="EMBL" id="QROB01000002">
    <property type="protein sequence ID" value="RHK90584.1"/>
    <property type="molecule type" value="Genomic_DNA"/>
</dbReference>
<evidence type="ECO:0000313" key="4">
    <source>
        <dbReference type="EMBL" id="KAB6455087.1"/>
    </source>
</evidence>
<dbReference type="Proteomes" id="UP000285777">
    <property type="component" value="Unassembled WGS sequence"/>
</dbReference>